<accession>A0ABR7ET52</accession>
<dbReference type="RefSeq" id="WP_186855356.1">
    <property type="nucleotide sequence ID" value="NZ_JACOOY010000002.1"/>
</dbReference>
<dbReference type="PROSITE" id="PS51365">
    <property type="entry name" value="RENAL_DIPEPTIDASE_2"/>
    <property type="match status" value="1"/>
</dbReference>
<proteinExistence type="predicted"/>
<dbReference type="Gene3D" id="3.20.20.140">
    <property type="entry name" value="Metal-dependent hydrolases"/>
    <property type="match status" value="1"/>
</dbReference>
<dbReference type="InterPro" id="IPR032466">
    <property type="entry name" value="Metal_Hydrolase"/>
</dbReference>
<comment type="caution">
    <text evidence="1">The sequence shown here is derived from an EMBL/GenBank/DDBJ whole genome shotgun (WGS) entry which is preliminary data.</text>
</comment>
<dbReference type="Proteomes" id="UP000647235">
    <property type="component" value="Unassembled WGS sequence"/>
</dbReference>
<evidence type="ECO:0000313" key="1">
    <source>
        <dbReference type="EMBL" id="MBC5664167.1"/>
    </source>
</evidence>
<dbReference type="EMBL" id="JACOOY010000002">
    <property type="protein sequence ID" value="MBC5664167.1"/>
    <property type="molecule type" value="Genomic_DNA"/>
</dbReference>
<protein>
    <submittedName>
        <fullName evidence="1">Membrane dipeptidase</fullName>
    </submittedName>
</protein>
<dbReference type="InterPro" id="IPR008257">
    <property type="entry name" value="Pept_M19"/>
</dbReference>
<sequence>MKKQLFDAHGDIWSDVTIHSLKGERDIFRKYHLDKFKEGNVFGGTFVMWIDPPYDEDPKKRIKQIEAAVRQEIEDSKDILNIVKKYEDFEKGTAEGKINVLMGLEGLSYIGEDIDQINYYYDEFGVRDIMVTWNEENALGSGWPGDKNRGLTPKGKEAIKRMNELGIVLDVSHLNDKGFWDIIELSDGHPVIASHSNARALSAHGRNLSDEMIKALAATGGVMGMNRLDAFISPDKAKQSVEGLAEHVDYIVNLVGIDHVGCGFDFEDYLSSDALSKNGAPDENPLGTKGLLSAADAWNFIETLKKKGYSDEDLEKIAYKNFYRVYKQVLK</sequence>
<evidence type="ECO:0000313" key="2">
    <source>
        <dbReference type="Proteomes" id="UP000647235"/>
    </source>
</evidence>
<gene>
    <name evidence="1" type="ORF">H8S07_02545</name>
</gene>
<dbReference type="Pfam" id="PF01244">
    <property type="entry name" value="Peptidase_M19"/>
    <property type="match status" value="1"/>
</dbReference>
<dbReference type="PANTHER" id="PTHR10443">
    <property type="entry name" value="MICROSOMAL DIPEPTIDASE"/>
    <property type="match status" value="1"/>
</dbReference>
<dbReference type="PANTHER" id="PTHR10443:SF12">
    <property type="entry name" value="DIPEPTIDASE"/>
    <property type="match status" value="1"/>
</dbReference>
<organism evidence="1 2">
    <name type="scientific">Dorea hominis</name>
    <dbReference type="NCBI Taxonomy" id="2763040"/>
    <lineage>
        <taxon>Bacteria</taxon>
        <taxon>Bacillati</taxon>
        <taxon>Bacillota</taxon>
        <taxon>Clostridia</taxon>
        <taxon>Lachnospirales</taxon>
        <taxon>Lachnospiraceae</taxon>
        <taxon>Dorea</taxon>
    </lineage>
</organism>
<reference evidence="1 2" key="1">
    <citation type="submission" date="2020-08" db="EMBL/GenBank/DDBJ databases">
        <title>Genome public.</title>
        <authorList>
            <person name="Liu C."/>
            <person name="Sun Q."/>
        </authorList>
    </citation>
    <scope>NUCLEOTIDE SEQUENCE [LARGE SCALE GENOMIC DNA]</scope>
    <source>
        <strain evidence="1 2">NSJ-36</strain>
    </source>
</reference>
<keyword evidence="2" id="KW-1185">Reference proteome</keyword>
<dbReference type="SUPFAM" id="SSF51556">
    <property type="entry name" value="Metallo-dependent hydrolases"/>
    <property type="match status" value="1"/>
</dbReference>
<name>A0ABR7ET52_9FIRM</name>